<dbReference type="InParanoid" id="A0A409X0M1"/>
<dbReference type="OrthoDB" id="20273at2759"/>
<evidence type="ECO:0000313" key="3">
    <source>
        <dbReference type="Proteomes" id="UP000283269"/>
    </source>
</evidence>
<feature type="region of interest" description="Disordered" evidence="1">
    <location>
        <begin position="1"/>
        <end position="125"/>
    </location>
</feature>
<reference evidence="2 3" key="1">
    <citation type="journal article" date="2018" name="Evol. Lett.">
        <title>Horizontal gene cluster transfer increased hallucinogenic mushroom diversity.</title>
        <authorList>
            <person name="Reynolds H.T."/>
            <person name="Vijayakumar V."/>
            <person name="Gluck-Thaler E."/>
            <person name="Korotkin H.B."/>
            <person name="Matheny P.B."/>
            <person name="Slot J.C."/>
        </authorList>
    </citation>
    <scope>NUCLEOTIDE SEQUENCE [LARGE SCALE GENOMIC DNA]</scope>
    <source>
        <strain evidence="2 3">2631</strain>
    </source>
</reference>
<dbReference type="STRING" id="93625.A0A409X0M1"/>
<sequence length="370" mass="40545">MSYRDPYSEHYAMGSSSRYERQPHYAEPAPQQYSNSQSPYPYYDDMADEPASNPYLTNNNNNAQAYKDERYIGDQPDYSYGENAKPGYGYPPVQQRGRSVRSTLRSNRPSDSLAPARKEASGFDQGEFAPSKVVARKSRTPRALREYRYDHQGNLWTKVCLSARSLGWDPGLTSVKRAVEGAVPGDIVLTLALYARPPNITIGDVEAFPQNGSVLQPGTPDGFQVNLGVAISVSNPNYFSVGLKKIDLQLTYPINNTAAGGGDTKDINFKAKSQTDFTFPFHLMYSPSSDPNGAIFVDLSSKCGKTPQNIVINYKITLGIRILIVTVSPVITNTFNFKCPVDISNLGSVIGGISGIGSREIDADTDTDTT</sequence>
<comment type="caution">
    <text evidence="2">The sequence shown here is derived from an EMBL/GenBank/DDBJ whole genome shotgun (WGS) entry which is preliminary data.</text>
</comment>
<proteinExistence type="predicted"/>
<evidence type="ECO:0000313" key="2">
    <source>
        <dbReference type="EMBL" id="PPQ84323.1"/>
    </source>
</evidence>
<protein>
    <recommendedName>
        <fullName evidence="4">Late embryogenesis abundant protein LEA-2 subgroup domain-containing protein</fullName>
    </recommendedName>
</protein>
<feature type="compositionally biased region" description="Polar residues" evidence="1">
    <location>
        <begin position="54"/>
        <end position="64"/>
    </location>
</feature>
<feature type="compositionally biased region" description="Polar residues" evidence="1">
    <location>
        <begin position="96"/>
        <end position="110"/>
    </location>
</feature>
<dbReference type="SUPFAM" id="SSF117070">
    <property type="entry name" value="LEA14-like"/>
    <property type="match status" value="1"/>
</dbReference>
<feature type="compositionally biased region" description="Low complexity" evidence="1">
    <location>
        <begin position="30"/>
        <end position="43"/>
    </location>
</feature>
<dbReference type="Gene3D" id="2.60.40.1820">
    <property type="match status" value="1"/>
</dbReference>
<evidence type="ECO:0008006" key="4">
    <source>
        <dbReference type="Google" id="ProtNLM"/>
    </source>
</evidence>
<evidence type="ECO:0000256" key="1">
    <source>
        <dbReference type="SAM" id="MobiDB-lite"/>
    </source>
</evidence>
<dbReference type="Proteomes" id="UP000283269">
    <property type="component" value="Unassembled WGS sequence"/>
</dbReference>
<keyword evidence="3" id="KW-1185">Reference proteome</keyword>
<name>A0A409X0M1_PSICY</name>
<gene>
    <name evidence="2" type="ORF">CVT25_011597</name>
</gene>
<accession>A0A409X0M1</accession>
<dbReference type="EMBL" id="NHYD01002895">
    <property type="protein sequence ID" value="PPQ84323.1"/>
    <property type="molecule type" value="Genomic_DNA"/>
</dbReference>
<organism evidence="2 3">
    <name type="scientific">Psilocybe cyanescens</name>
    <dbReference type="NCBI Taxonomy" id="93625"/>
    <lineage>
        <taxon>Eukaryota</taxon>
        <taxon>Fungi</taxon>
        <taxon>Dikarya</taxon>
        <taxon>Basidiomycota</taxon>
        <taxon>Agaricomycotina</taxon>
        <taxon>Agaricomycetes</taxon>
        <taxon>Agaricomycetidae</taxon>
        <taxon>Agaricales</taxon>
        <taxon>Agaricineae</taxon>
        <taxon>Strophariaceae</taxon>
        <taxon>Psilocybe</taxon>
    </lineage>
</organism>
<dbReference type="AlphaFoldDB" id="A0A409X0M1"/>